<dbReference type="Proteomes" id="UP000812440">
    <property type="component" value="Chromosome 6"/>
</dbReference>
<keyword evidence="5" id="KW-0165">Cleavage on pair of basic residues</keyword>
<dbReference type="Pfam" id="PF00918">
    <property type="entry name" value="Gastrin"/>
    <property type="match status" value="1"/>
</dbReference>
<dbReference type="InterPro" id="IPR013152">
    <property type="entry name" value="Gastrin/cholecystokinin_CS"/>
</dbReference>
<dbReference type="SMART" id="SM00029">
    <property type="entry name" value="GASTRIN"/>
    <property type="match status" value="1"/>
</dbReference>
<evidence type="ECO:0000256" key="7">
    <source>
        <dbReference type="RuleBase" id="RU004362"/>
    </source>
</evidence>
<reference evidence="10" key="1">
    <citation type="thesis" date="2020" institute="ProQuest LLC" country="789 East Eisenhower Parkway, Ann Arbor, MI, USA">
        <title>Comparative Genomics and Chromosome Evolution.</title>
        <authorList>
            <person name="Mudd A.B."/>
        </authorList>
    </citation>
    <scope>NUCLEOTIDE SEQUENCE</scope>
    <source>
        <strain evidence="10">Female2</strain>
        <tissue evidence="10">Blood</tissue>
    </source>
</reference>
<keyword evidence="6" id="KW-0027">Amidation</keyword>
<evidence type="ECO:0000256" key="5">
    <source>
        <dbReference type="ARBA" id="ARBA00022685"/>
    </source>
</evidence>
<feature type="signal peptide" evidence="8">
    <location>
        <begin position="1"/>
        <end position="20"/>
    </location>
</feature>
<evidence type="ECO:0000259" key="9">
    <source>
        <dbReference type="Pfam" id="PF00918"/>
    </source>
</evidence>
<name>A0A8T2JCA7_9PIPI</name>
<evidence type="ECO:0000256" key="6">
    <source>
        <dbReference type="ARBA" id="ARBA00022815"/>
    </source>
</evidence>
<dbReference type="PANTHER" id="PTHR10786">
    <property type="entry name" value="CHOLECYSTOKININ"/>
    <property type="match status" value="1"/>
</dbReference>
<feature type="chain" id="PRO_5035761049" description="Gastrin/cholecystokinin peptide hormone domain-containing protein" evidence="8">
    <location>
        <begin position="21"/>
        <end position="126"/>
    </location>
</feature>
<feature type="domain" description="Gastrin/cholecystokinin peptide hormone" evidence="9">
    <location>
        <begin position="4"/>
        <end position="126"/>
    </location>
</feature>
<evidence type="ECO:0000313" key="11">
    <source>
        <dbReference type="Proteomes" id="UP000812440"/>
    </source>
</evidence>
<dbReference type="GO" id="GO:0005184">
    <property type="term" value="F:neuropeptide hormone activity"/>
    <property type="evidence" value="ECO:0007669"/>
    <property type="project" value="InterPro"/>
</dbReference>
<keyword evidence="8" id="KW-0732">Signal</keyword>
<dbReference type="OrthoDB" id="9862982at2759"/>
<comment type="subcellular location">
    <subcellularLocation>
        <location evidence="1 7">Secreted</location>
    </subcellularLocation>
</comment>
<dbReference type="PANTHER" id="PTHR10786:SF0">
    <property type="entry name" value="CHOLECYSTOKININ"/>
    <property type="match status" value="1"/>
</dbReference>
<accession>A0A8T2JCA7</accession>
<keyword evidence="4" id="KW-0765">Sulfation</keyword>
<dbReference type="InterPro" id="IPR015499">
    <property type="entry name" value="CCK-like"/>
</dbReference>
<evidence type="ECO:0000256" key="8">
    <source>
        <dbReference type="SAM" id="SignalP"/>
    </source>
</evidence>
<proteinExistence type="inferred from homology"/>
<comment type="similarity">
    <text evidence="2 7">Belongs to the gastrin/cholecystokinin family.</text>
</comment>
<gene>
    <name evidence="10" type="ORF">GDO86_011581</name>
</gene>
<evidence type="ECO:0000256" key="3">
    <source>
        <dbReference type="ARBA" id="ARBA00022525"/>
    </source>
</evidence>
<evidence type="ECO:0000256" key="1">
    <source>
        <dbReference type="ARBA" id="ARBA00004613"/>
    </source>
</evidence>
<dbReference type="InterPro" id="IPR001651">
    <property type="entry name" value="Gastrin/CCK"/>
</dbReference>
<keyword evidence="3" id="KW-0964">Secreted</keyword>
<dbReference type="PROSITE" id="PS00259">
    <property type="entry name" value="GASTRIN"/>
    <property type="match status" value="1"/>
</dbReference>
<dbReference type="GO" id="GO:0030424">
    <property type="term" value="C:axon"/>
    <property type="evidence" value="ECO:0007669"/>
    <property type="project" value="TreeGrafter"/>
</dbReference>
<sequence length="126" mass="14179">MYRGICVCVLLAVLSASTIAHQTARSLGEDAVSTETDLLRLSQFPRYARLSSAGQKKSVQRIDVNRDQRSNNGNVLPKFIRKGSSMRYSGLPNRLASDSPHMITDRDYLGWMDFGRRSAEEYEYAS</sequence>
<protein>
    <recommendedName>
        <fullName evidence="9">Gastrin/cholecystokinin peptide hormone domain-containing protein</fullName>
    </recommendedName>
</protein>
<dbReference type="GO" id="GO:0005615">
    <property type="term" value="C:extracellular space"/>
    <property type="evidence" value="ECO:0007669"/>
    <property type="project" value="TreeGrafter"/>
</dbReference>
<evidence type="ECO:0000313" key="10">
    <source>
        <dbReference type="EMBL" id="KAG8442819.1"/>
    </source>
</evidence>
<dbReference type="EMBL" id="JAACNH010000005">
    <property type="protein sequence ID" value="KAG8442819.1"/>
    <property type="molecule type" value="Genomic_DNA"/>
</dbReference>
<evidence type="ECO:0000256" key="4">
    <source>
        <dbReference type="ARBA" id="ARBA00022641"/>
    </source>
</evidence>
<organism evidence="10 11">
    <name type="scientific">Hymenochirus boettgeri</name>
    <name type="common">Congo dwarf clawed frog</name>
    <dbReference type="NCBI Taxonomy" id="247094"/>
    <lineage>
        <taxon>Eukaryota</taxon>
        <taxon>Metazoa</taxon>
        <taxon>Chordata</taxon>
        <taxon>Craniata</taxon>
        <taxon>Vertebrata</taxon>
        <taxon>Euteleostomi</taxon>
        <taxon>Amphibia</taxon>
        <taxon>Batrachia</taxon>
        <taxon>Anura</taxon>
        <taxon>Pipoidea</taxon>
        <taxon>Pipidae</taxon>
        <taxon>Pipinae</taxon>
        <taxon>Hymenochirus</taxon>
    </lineage>
</organism>
<dbReference type="GO" id="GO:0007586">
    <property type="term" value="P:digestion"/>
    <property type="evidence" value="ECO:0007669"/>
    <property type="project" value="InterPro"/>
</dbReference>
<keyword evidence="11" id="KW-1185">Reference proteome</keyword>
<dbReference type="AlphaFoldDB" id="A0A8T2JCA7"/>
<comment type="caution">
    <text evidence="10">The sequence shown here is derived from an EMBL/GenBank/DDBJ whole genome shotgun (WGS) entry which is preliminary data.</text>
</comment>
<evidence type="ECO:0000256" key="2">
    <source>
        <dbReference type="ARBA" id="ARBA00006273"/>
    </source>
</evidence>